<organism evidence="1">
    <name type="scientific">freshwater metagenome</name>
    <dbReference type="NCBI Taxonomy" id="449393"/>
    <lineage>
        <taxon>unclassified sequences</taxon>
        <taxon>metagenomes</taxon>
        <taxon>ecological metagenomes</taxon>
    </lineage>
</organism>
<reference evidence="1" key="1">
    <citation type="submission" date="2020-05" db="EMBL/GenBank/DDBJ databases">
        <authorList>
            <person name="Chiriac C."/>
            <person name="Salcher M."/>
            <person name="Ghai R."/>
            <person name="Kavagutti S V."/>
        </authorList>
    </citation>
    <scope>NUCLEOTIDE SEQUENCE</scope>
</reference>
<evidence type="ECO:0000313" key="1">
    <source>
        <dbReference type="EMBL" id="CAB4338314.1"/>
    </source>
</evidence>
<protein>
    <submittedName>
        <fullName evidence="1">Unannotated protein</fullName>
    </submittedName>
</protein>
<accession>A0A6J5Z721</accession>
<dbReference type="EMBL" id="CAESAN010000019">
    <property type="protein sequence ID" value="CAB4338314.1"/>
    <property type="molecule type" value="Genomic_DNA"/>
</dbReference>
<sequence>MVRRFLTLALLPIAAVAVLGCGSKQATVAVGESEAVFVTLGELQYQVQMSRQLNPANVGDRDLLSGVPPADASLGTDDLWFGVWVRAFNSSDQPQRTANEFKIVDTRGDEFEPVPLAPSNKFAFREAVVPASNGQYPDQNSAAANLPTTGAILIFKLPAQTLDFRPLEFEIGSSLLPGELATVTLDV</sequence>
<name>A0A6J5Z721_9ZZZZ</name>
<gene>
    <name evidence="1" type="ORF">UFOPK3547_00354</name>
</gene>
<dbReference type="PROSITE" id="PS51257">
    <property type="entry name" value="PROKAR_LIPOPROTEIN"/>
    <property type="match status" value="1"/>
</dbReference>
<dbReference type="AlphaFoldDB" id="A0A6J5Z721"/>
<proteinExistence type="predicted"/>